<comment type="caution">
    <text evidence="6">Lacks conserved residue(s) required for the propagation of feature annotation.</text>
</comment>
<dbReference type="InterPro" id="IPR023753">
    <property type="entry name" value="FAD/NAD-binding_dom"/>
</dbReference>
<proteinExistence type="inferred from homology"/>
<evidence type="ECO:0000256" key="3">
    <source>
        <dbReference type="ARBA" id="ARBA00022827"/>
    </source>
</evidence>
<dbReference type="EC" id="1.18.1.2" evidence="6"/>
<sequence>MDILKHKYDLLIIGGGPVGLFAAYFAGMRNADVAIVESLPQLGGQVAALFPEKNIYDLGGIPSIKAKDLIKQQLVQLEAFSPKVFLDTSVTDIANDADDDFIITTTQGEIQAKAIIIAIGNGAFAPRKLAFDYDQQLEDNGMINYFITELNQYRDKNVAIAGGGDSAIDCALALEPIAKSVTIIHRRDQFRALESSVAQMNASSVQIKTPFLLNDLRQQAQQLQIDLKKVKTTDIETLTVDKLIVNYGFTADSRILRKWDLYLNGVKVKVNTKMETSRPKVYAIGDAADYPGKMNLIATGYGEAPIAVTTALETIYPEKVQPLHSTSLFN</sequence>
<gene>
    <name evidence="8" type="ORF">FC84_GL000846</name>
</gene>
<dbReference type="Pfam" id="PF07992">
    <property type="entry name" value="Pyr_redox_2"/>
    <property type="match status" value="1"/>
</dbReference>
<dbReference type="Gene3D" id="3.50.50.60">
    <property type="entry name" value="FAD/NAD(P)-binding domain"/>
    <property type="match status" value="2"/>
</dbReference>
<keyword evidence="5 6" id="KW-0560">Oxidoreductase</keyword>
<comment type="subunit">
    <text evidence="1 6">Homodimer.</text>
</comment>
<evidence type="ECO:0000313" key="9">
    <source>
        <dbReference type="Proteomes" id="UP000051813"/>
    </source>
</evidence>
<evidence type="ECO:0000256" key="5">
    <source>
        <dbReference type="ARBA" id="ARBA00023002"/>
    </source>
</evidence>
<feature type="binding site" evidence="6">
    <location>
        <position position="50"/>
    </location>
    <ligand>
        <name>FAD</name>
        <dbReference type="ChEBI" id="CHEBI:57692"/>
    </ligand>
</feature>
<feature type="binding site" evidence="6">
    <location>
        <position position="90"/>
    </location>
    <ligand>
        <name>FAD</name>
        <dbReference type="ChEBI" id="CHEBI:57692"/>
    </ligand>
</feature>
<dbReference type="EMBL" id="AYYK01000017">
    <property type="protein sequence ID" value="KRM78407.1"/>
    <property type="molecule type" value="Genomic_DNA"/>
</dbReference>
<reference evidence="8 9" key="1">
    <citation type="journal article" date="2015" name="Genome Announc.">
        <title>Expanding the biotechnology potential of lactobacilli through comparative genomics of 213 strains and associated genera.</title>
        <authorList>
            <person name="Sun Z."/>
            <person name="Harris H.M."/>
            <person name="McCann A."/>
            <person name="Guo C."/>
            <person name="Argimon S."/>
            <person name="Zhang W."/>
            <person name="Yang X."/>
            <person name="Jeffery I.B."/>
            <person name="Cooney J.C."/>
            <person name="Kagawa T.F."/>
            <person name="Liu W."/>
            <person name="Song Y."/>
            <person name="Salvetti E."/>
            <person name="Wrobel A."/>
            <person name="Rasinkangas P."/>
            <person name="Parkhill J."/>
            <person name="Rea M.C."/>
            <person name="O'Sullivan O."/>
            <person name="Ritari J."/>
            <person name="Douillard F.P."/>
            <person name="Paul Ross R."/>
            <person name="Yang R."/>
            <person name="Briner A.E."/>
            <person name="Felis G.E."/>
            <person name="de Vos W.M."/>
            <person name="Barrangou R."/>
            <person name="Klaenhammer T.R."/>
            <person name="Caufield P.W."/>
            <person name="Cui Y."/>
            <person name="Zhang H."/>
            <person name="O'Toole P.W."/>
        </authorList>
    </citation>
    <scope>NUCLEOTIDE SEQUENCE [LARGE SCALE GENOMIC DNA]</scope>
    <source>
        <strain evidence="8 9">DSM 20335</strain>
    </source>
</reference>
<keyword evidence="2 6" id="KW-0285">Flavoprotein</keyword>
<dbReference type="InterPro" id="IPR050097">
    <property type="entry name" value="Ferredoxin-NADP_redctase_2"/>
</dbReference>
<comment type="cofactor">
    <cofactor evidence="6">
        <name>FAD</name>
        <dbReference type="ChEBI" id="CHEBI:57692"/>
    </cofactor>
    <text evidence="6">Binds 1 FAD per subunit.</text>
</comment>
<dbReference type="InterPro" id="IPR022890">
    <property type="entry name" value="Fd--NADP_Rdtase_type_2"/>
</dbReference>
<evidence type="ECO:0000256" key="2">
    <source>
        <dbReference type="ARBA" id="ARBA00022630"/>
    </source>
</evidence>
<organism evidence="8 9">
    <name type="scientific">Lapidilactobacillus dextrinicus DSM 20335</name>
    <dbReference type="NCBI Taxonomy" id="1423738"/>
    <lineage>
        <taxon>Bacteria</taxon>
        <taxon>Bacillati</taxon>
        <taxon>Bacillota</taxon>
        <taxon>Bacilli</taxon>
        <taxon>Lactobacillales</taxon>
        <taxon>Lactobacillaceae</taxon>
        <taxon>Lapidilactobacillus</taxon>
    </lineage>
</organism>
<dbReference type="PANTHER" id="PTHR48105">
    <property type="entry name" value="THIOREDOXIN REDUCTASE 1-RELATED-RELATED"/>
    <property type="match status" value="1"/>
</dbReference>
<accession>A0A0R2BGR1</accession>
<keyword evidence="9" id="KW-1185">Reference proteome</keyword>
<dbReference type="STRING" id="1423738.FC84_GL000846"/>
<evidence type="ECO:0000256" key="1">
    <source>
        <dbReference type="ARBA" id="ARBA00011738"/>
    </source>
</evidence>
<dbReference type="AlphaFoldDB" id="A0A0R2BGR1"/>
<dbReference type="HAMAP" id="MF_01685">
    <property type="entry name" value="FENR2"/>
    <property type="match status" value="1"/>
</dbReference>
<dbReference type="PRINTS" id="PR00469">
    <property type="entry name" value="PNDRDTASEII"/>
</dbReference>
<comment type="catalytic activity">
    <reaction evidence="6">
        <text>2 reduced [2Fe-2S]-[ferredoxin] + NADP(+) + H(+) = 2 oxidized [2Fe-2S]-[ferredoxin] + NADPH</text>
        <dbReference type="Rhea" id="RHEA:20125"/>
        <dbReference type="Rhea" id="RHEA-COMP:10000"/>
        <dbReference type="Rhea" id="RHEA-COMP:10001"/>
        <dbReference type="ChEBI" id="CHEBI:15378"/>
        <dbReference type="ChEBI" id="CHEBI:33737"/>
        <dbReference type="ChEBI" id="CHEBI:33738"/>
        <dbReference type="ChEBI" id="CHEBI:57783"/>
        <dbReference type="ChEBI" id="CHEBI:58349"/>
        <dbReference type="EC" id="1.18.1.2"/>
    </reaction>
</comment>
<protein>
    <recommendedName>
        <fullName evidence="6">Ferredoxin--NADP reductase</fullName>
        <shortName evidence="6">FNR</shortName>
        <shortName evidence="6">Fd-NADP(+) reductase</shortName>
        <ecNumber evidence="6">1.18.1.2</ecNumber>
    </recommendedName>
</protein>
<evidence type="ECO:0000256" key="6">
    <source>
        <dbReference type="HAMAP-Rule" id="MF_01685"/>
    </source>
</evidence>
<feature type="binding site" evidence="6">
    <location>
        <position position="286"/>
    </location>
    <ligand>
        <name>FAD</name>
        <dbReference type="ChEBI" id="CHEBI:57692"/>
    </ligand>
</feature>
<evidence type="ECO:0000256" key="4">
    <source>
        <dbReference type="ARBA" id="ARBA00022857"/>
    </source>
</evidence>
<dbReference type="Proteomes" id="UP000051813">
    <property type="component" value="Unassembled WGS sequence"/>
</dbReference>
<evidence type="ECO:0000313" key="8">
    <source>
        <dbReference type="EMBL" id="KRM78407.1"/>
    </source>
</evidence>
<feature type="binding site" evidence="6">
    <location>
        <position position="45"/>
    </location>
    <ligand>
        <name>FAD</name>
        <dbReference type="ChEBI" id="CHEBI:57692"/>
    </ligand>
</feature>
<dbReference type="PRINTS" id="PR00368">
    <property type="entry name" value="FADPNR"/>
</dbReference>
<dbReference type="InterPro" id="IPR036188">
    <property type="entry name" value="FAD/NAD-bd_sf"/>
</dbReference>
<keyword evidence="3 6" id="KW-0274">FAD</keyword>
<dbReference type="GO" id="GO:0050661">
    <property type="term" value="F:NADP binding"/>
    <property type="evidence" value="ECO:0007669"/>
    <property type="project" value="UniProtKB-UniRule"/>
</dbReference>
<keyword evidence="4 6" id="KW-0521">NADP</keyword>
<dbReference type="PATRIC" id="fig|1423738.3.peg.856"/>
<evidence type="ECO:0000259" key="7">
    <source>
        <dbReference type="Pfam" id="PF07992"/>
    </source>
</evidence>
<comment type="similarity">
    <text evidence="6">Belongs to the ferredoxin--NADP reductase type 2 family.</text>
</comment>
<dbReference type="GO" id="GO:0050660">
    <property type="term" value="F:flavin adenine dinucleotide binding"/>
    <property type="evidence" value="ECO:0007669"/>
    <property type="project" value="UniProtKB-UniRule"/>
</dbReference>
<feature type="binding site" evidence="6">
    <location>
        <position position="37"/>
    </location>
    <ligand>
        <name>FAD</name>
        <dbReference type="ChEBI" id="CHEBI:57692"/>
    </ligand>
</feature>
<feature type="domain" description="FAD/NAD(P)-binding" evidence="7">
    <location>
        <begin position="8"/>
        <end position="299"/>
    </location>
</feature>
<feature type="binding site" evidence="6">
    <location>
        <position position="326"/>
    </location>
    <ligand>
        <name>FAD</name>
        <dbReference type="ChEBI" id="CHEBI:57692"/>
    </ligand>
</feature>
<dbReference type="SUPFAM" id="SSF51905">
    <property type="entry name" value="FAD/NAD(P)-binding domain"/>
    <property type="match status" value="1"/>
</dbReference>
<dbReference type="GO" id="GO:0004324">
    <property type="term" value="F:ferredoxin-NADP+ reductase activity"/>
    <property type="evidence" value="ECO:0007669"/>
    <property type="project" value="UniProtKB-UniRule"/>
</dbReference>
<comment type="caution">
    <text evidence="8">The sequence shown here is derived from an EMBL/GenBank/DDBJ whole genome shotgun (WGS) entry which is preliminary data.</text>
</comment>
<feature type="binding site" evidence="6">
    <location>
        <position position="124"/>
    </location>
    <ligand>
        <name>FAD</name>
        <dbReference type="ChEBI" id="CHEBI:57692"/>
    </ligand>
</feature>
<name>A0A0R2BGR1_9LACO</name>